<dbReference type="InParanoid" id="A0A2K1XVH6"/>
<gene>
    <name evidence="2" type="ORF">POPTR_014G141300</name>
</gene>
<evidence type="ECO:0000256" key="1">
    <source>
        <dbReference type="SAM" id="MobiDB-lite"/>
    </source>
</evidence>
<dbReference type="AlphaFoldDB" id="A0A2K1XVH6"/>
<keyword evidence="3" id="KW-1185">Reference proteome</keyword>
<organism evidence="2 3">
    <name type="scientific">Populus trichocarpa</name>
    <name type="common">Western balsam poplar</name>
    <name type="synonym">Populus balsamifera subsp. trichocarpa</name>
    <dbReference type="NCBI Taxonomy" id="3694"/>
    <lineage>
        <taxon>Eukaryota</taxon>
        <taxon>Viridiplantae</taxon>
        <taxon>Streptophyta</taxon>
        <taxon>Embryophyta</taxon>
        <taxon>Tracheophyta</taxon>
        <taxon>Spermatophyta</taxon>
        <taxon>Magnoliopsida</taxon>
        <taxon>eudicotyledons</taxon>
        <taxon>Gunneridae</taxon>
        <taxon>Pentapetalae</taxon>
        <taxon>rosids</taxon>
        <taxon>fabids</taxon>
        <taxon>Malpighiales</taxon>
        <taxon>Salicaceae</taxon>
        <taxon>Saliceae</taxon>
        <taxon>Populus</taxon>
    </lineage>
</organism>
<name>A0A2K1XVH6_POPTR</name>
<reference evidence="2 3" key="1">
    <citation type="journal article" date="2006" name="Science">
        <title>The genome of black cottonwood, Populus trichocarpa (Torr. &amp; Gray).</title>
        <authorList>
            <person name="Tuskan G.A."/>
            <person name="Difazio S."/>
            <person name="Jansson S."/>
            <person name="Bohlmann J."/>
            <person name="Grigoriev I."/>
            <person name="Hellsten U."/>
            <person name="Putnam N."/>
            <person name="Ralph S."/>
            <person name="Rombauts S."/>
            <person name="Salamov A."/>
            <person name="Schein J."/>
            <person name="Sterck L."/>
            <person name="Aerts A."/>
            <person name="Bhalerao R.R."/>
            <person name="Bhalerao R.P."/>
            <person name="Blaudez D."/>
            <person name="Boerjan W."/>
            <person name="Brun A."/>
            <person name="Brunner A."/>
            <person name="Busov V."/>
            <person name="Campbell M."/>
            <person name="Carlson J."/>
            <person name="Chalot M."/>
            <person name="Chapman J."/>
            <person name="Chen G.L."/>
            <person name="Cooper D."/>
            <person name="Coutinho P.M."/>
            <person name="Couturier J."/>
            <person name="Covert S."/>
            <person name="Cronk Q."/>
            <person name="Cunningham R."/>
            <person name="Davis J."/>
            <person name="Degroeve S."/>
            <person name="Dejardin A."/>
            <person name="Depamphilis C."/>
            <person name="Detter J."/>
            <person name="Dirks B."/>
            <person name="Dubchak I."/>
            <person name="Duplessis S."/>
            <person name="Ehlting J."/>
            <person name="Ellis B."/>
            <person name="Gendler K."/>
            <person name="Goodstein D."/>
            <person name="Gribskov M."/>
            <person name="Grimwood J."/>
            <person name="Groover A."/>
            <person name="Gunter L."/>
            <person name="Hamberger B."/>
            <person name="Heinze B."/>
            <person name="Helariutta Y."/>
            <person name="Henrissat B."/>
            <person name="Holligan D."/>
            <person name="Holt R."/>
            <person name="Huang W."/>
            <person name="Islam-Faridi N."/>
            <person name="Jones S."/>
            <person name="Jones-Rhoades M."/>
            <person name="Jorgensen R."/>
            <person name="Joshi C."/>
            <person name="Kangasjarvi J."/>
            <person name="Karlsson J."/>
            <person name="Kelleher C."/>
            <person name="Kirkpatrick R."/>
            <person name="Kirst M."/>
            <person name="Kohler A."/>
            <person name="Kalluri U."/>
            <person name="Larimer F."/>
            <person name="Leebens-Mack J."/>
            <person name="Leple J.C."/>
            <person name="Locascio P."/>
            <person name="Lou Y."/>
            <person name="Lucas S."/>
            <person name="Martin F."/>
            <person name="Montanini B."/>
            <person name="Napoli C."/>
            <person name="Nelson D.R."/>
            <person name="Nelson C."/>
            <person name="Nieminen K."/>
            <person name="Nilsson O."/>
            <person name="Pereda V."/>
            <person name="Peter G."/>
            <person name="Philippe R."/>
            <person name="Pilate G."/>
            <person name="Poliakov A."/>
            <person name="Razumovskaya J."/>
            <person name="Richardson P."/>
            <person name="Rinaldi C."/>
            <person name="Ritland K."/>
            <person name="Rouze P."/>
            <person name="Ryaboy D."/>
            <person name="Schmutz J."/>
            <person name="Schrader J."/>
            <person name="Segerman B."/>
            <person name="Shin H."/>
            <person name="Siddiqui A."/>
            <person name="Sterky F."/>
            <person name="Terry A."/>
            <person name="Tsai C.J."/>
            <person name="Uberbacher E."/>
            <person name="Unneberg P."/>
            <person name="Vahala J."/>
            <person name="Wall K."/>
            <person name="Wessler S."/>
            <person name="Yang G."/>
            <person name="Yin T."/>
            <person name="Douglas C."/>
            <person name="Marra M."/>
            <person name="Sandberg G."/>
            <person name="Van de Peer Y."/>
            <person name="Rokhsar D."/>
        </authorList>
    </citation>
    <scope>NUCLEOTIDE SEQUENCE [LARGE SCALE GENOMIC DNA]</scope>
    <source>
        <strain evidence="3">cv. Nisqually</strain>
    </source>
</reference>
<proteinExistence type="predicted"/>
<evidence type="ECO:0000313" key="3">
    <source>
        <dbReference type="Proteomes" id="UP000006729"/>
    </source>
</evidence>
<feature type="region of interest" description="Disordered" evidence="1">
    <location>
        <begin position="1"/>
        <end position="28"/>
    </location>
</feature>
<feature type="compositionally biased region" description="Basic and acidic residues" evidence="1">
    <location>
        <begin position="1"/>
        <end position="25"/>
    </location>
</feature>
<accession>A0A2K1XVH6</accession>
<dbReference type="EMBL" id="CM009303">
    <property type="protein sequence ID" value="PNT04783.1"/>
    <property type="molecule type" value="Genomic_DNA"/>
</dbReference>
<sequence length="77" mass="8991">MTALKKMERKDREKAAEGDKKEGGFKKSKKASFPMISCNYTFHTINYSSTQRCLDLFLKIQEYHLVGSQNTYIQHKL</sequence>
<dbReference type="Proteomes" id="UP000006729">
    <property type="component" value="Chromosome 14"/>
</dbReference>
<protein>
    <submittedName>
        <fullName evidence="2">Uncharacterized protein</fullName>
    </submittedName>
</protein>
<evidence type="ECO:0000313" key="2">
    <source>
        <dbReference type="EMBL" id="PNT04783.1"/>
    </source>
</evidence>